<dbReference type="Pfam" id="PF13635">
    <property type="entry name" value="DUF4143"/>
    <property type="match status" value="1"/>
</dbReference>
<accession>A0ABP3VCL4</accession>
<keyword evidence="3" id="KW-0547">Nucleotide-binding</keyword>
<sequence length="355" mass="40798">MVLVQLVFPDKPYVNLENPDMRNYASEDPKAFLDQFSKGAILDEVQRTPELFSYLQQVLDENDQTAQFILTGSNNFLLQQSITQSLAGRVGYLNLLPFSLSEVENLAPTKIHELLFKGFYPPLYDKPFEIQKWLSNYISTYIERDVRQLRSIENLVVFEKFLKLCAGRVGQLLNKNTLAMETGVDSKTIESWIGVLEASFIIFRLQPHHKNFNKRVVKMPKLYFYDVGLASALLGVQKAEQLEFHPFKGSLFENMVIVELLKQRLNKGKLNNLYFWRNSKGNEIDIIIDNFDELIPIEIKSGETITKDYFKGLDYWNNLTGLTGGRIIYGGSQYQKRSHGVEVIPFTSLAEINNA</sequence>
<dbReference type="InterPro" id="IPR041682">
    <property type="entry name" value="AAA_14"/>
</dbReference>
<dbReference type="InterPro" id="IPR011335">
    <property type="entry name" value="Restrct_endonuc-II-like"/>
</dbReference>
<evidence type="ECO:0000259" key="1">
    <source>
        <dbReference type="Pfam" id="PF13173"/>
    </source>
</evidence>
<dbReference type="RefSeq" id="WP_224455382.1">
    <property type="nucleotide sequence ID" value="NZ_BAAAGG010000001.1"/>
</dbReference>
<dbReference type="SUPFAM" id="SSF52980">
    <property type="entry name" value="Restriction endonuclease-like"/>
    <property type="match status" value="1"/>
</dbReference>
<dbReference type="PANTHER" id="PTHR43566">
    <property type="entry name" value="CONSERVED PROTEIN"/>
    <property type="match status" value="1"/>
</dbReference>
<gene>
    <name evidence="3" type="ORF">GCM10009433_00450</name>
</gene>
<name>A0ABP3VCL4_9FLAO</name>
<evidence type="ECO:0000313" key="4">
    <source>
        <dbReference type="Proteomes" id="UP001500185"/>
    </source>
</evidence>
<proteinExistence type="predicted"/>
<dbReference type="SUPFAM" id="SSF52540">
    <property type="entry name" value="P-loop containing nucleoside triphosphate hydrolases"/>
    <property type="match status" value="1"/>
</dbReference>
<evidence type="ECO:0000313" key="3">
    <source>
        <dbReference type="EMBL" id="GAA0750969.1"/>
    </source>
</evidence>
<dbReference type="InterPro" id="IPR027417">
    <property type="entry name" value="P-loop_NTPase"/>
</dbReference>
<dbReference type="PANTHER" id="PTHR43566:SF2">
    <property type="entry name" value="DUF4143 DOMAIN-CONTAINING PROTEIN"/>
    <property type="match status" value="1"/>
</dbReference>
<protein>
    <submittedName>
        <fullName evidence="3">ATP-binding protein</fullName>
    </submittedName>
</protein>
<feature type="domain" description="AAA" evidence="1">
    <location>
        <begin position="12"/>
        <end position="103"/>
    </location>
</feature>
<feature type="domain" description="DUF4143" evidence="2">
    <location>
        <begin position="143"/>
        <end position="302"/>
    </location>
</feature>
<evidence type="ECO:0000259" key="2">
    <source>
        <dbReference type="Pfam" id="PF13635"/>
    </source>
</evidence>
<organism evidence="3 4">
    <name type="scientific">Psychroflexus lacisalsi</name>
    <dbReference type="NCBI Taxonomy" id="503928"/>
    <lineage>
        <taxon>Bacteria</taxon>
        <taxon>Pseudomonadati</taxon>
        <taxon>Bacteroidota</taxon>
        <taxon>Flavobacteriia</taxon>
        <taxon>Flavobacteriales</taxon>
        <taxon>Flavobacteriaceae</taxon>
        <taxon>Psychroflexus</taxon>
    </lineage>
</organism>
<comment type="caution">
    <text evidence="3">The sequence shown here is derived from an EMBL/GenBank/DDBJ whole genome shotgun (WGS) entry which is preliminary data.</text>
</comment>
<dbReference type="Pfam" id="PF13173">
    <property type="entry name" value="AAA_14"/>
    <property type="match status" value="1"/>
</dbReference>
<dbReference type="GO" id="GO:0005524">
    <property type="term" value="F:ATP binding"/>
    <property type="evidence" value="ECO:0007669"/>
    <property type="project" value="UniProtKB-KW"/>
</dbReference>
<reference evidence="4" key="1">
    <citation type="journal article" date="2019" name="Int. J. Syst. Evol. Microbiol.">
        <title>The Global Catalogue of Microorganisms (GCM) 10K type strain sequencing project: providing services to taxonomists for standard genome sequencing and annotation.</title>
        <authorList>
            <consortium name="The Broad Institute Genomics Platform"/>
            <consortium name="The Broad Institute Genome Sequencing Center for Infectious Disease"/>
            <person name="Wu L."/>
            <person name="Ma J."/>
        </authorList>
    </citation>
    <scope>NUCLEOTIDE SEQUENCE [LARGE SCALE GENOMIC DNA]</scope>
    <source>
        <strain evidence="4">JCM 16231</strain>
    </source>
</reference>
<keyword evidence="3" id="KW-0067">ATP-binding</keyword>
<dbReference type="Proteomes" id="UP001500185">
    <property type="component" value="Unassembled WGS sequence"/>
</dbReference>
<dbReference type="EMBL" id="BAAAGG010000001">
    <property type="protein sequence ID" value="GAA0750969.1"/>
    <property type="molecule type" value="Genomic_DNA"/>
</dbReference>
<dbReference type="InterPro" id="IPR025420">
    <property type="entry name" value="DUF4143"/>
</dbReference>
<keyword evidence="4" id="KW-1185">Reference proteome</keyword>